<sequence length="102" mass="11963">MFDPQRSYTVDDYWKMIEAFQDRKYKYIDGYIRMMTGGSLAHAQIEVNLARLFGNALLDSECVTYGPGAILRLSEDHYYCPDLSVSCDPADWTKKLWIHQQW</sequence>
<keyword evidence="3" id="KW-1185">Reference proteome</keyword>
<dbReference type="PANTHER" id="PTHR36558:SF1">
    <property type="entry name" value="RESTRICTION ENDONUCLEASE DOMAIN-CONTAINING PROTEIN-RELATED"/>
    <property type="match status" value="1"/>
</dbReference>
<dbReference type="PANTHER" id="PTHR36558">
    <property type="entry name" value="GLR1098 PROTEIN"/>
    <property type="match status" value="1"/>
</dbReference>
<evidence type="ECO:0000313" key="3">
    <source>
        <dbReference type="Proteomes" id="UP000326912"/>
    </source>
</evidence>
<dbReference type="InterPro" id="IPR011335">
    <property type="entry name" value="Restrct_endonuc-II-like"/>
</dbReference>
<name>A0A5J4KVP4_9CHLR</name>
<dbReference type="SUPFAM" id="SSF52980">
    <property type="entry name" value="Restriction endonuclease-like"/>
    <property type="match status" value="1"/>
</dbReference>
<proteinExistence type="predicted"/>
<comment type="caution">
    <text evidence="2">The sequence shown here is derived from an EMBL/GenBank/DDBJ whole genome shotgun (WGS) entry which is preliminary data.</text>
</comment>
<dbReference type="Gene3D" id="3.90.1570.10">
    <property type="entry name" value="tt1808, chain A"/>
    <property type="match status" value="1"/>
</dbReference>
<dbReference type="EMBL" id="BKZW01000003">
    <property type="protein sequence ID" value="GER91222.1"/>
    <property type="molecule type" value="Genomic_DNA"/>
</dbReference>
<reference evidence="2 3" key="1">
    <citation type="submission" date="2019-10" db="EMBL/GenBank/DDBJ databases">
        <title>Dictyobacter vulcani sp. nov., within the class Ktedonobacteria, isolated from soil of volcanic Mt. Zao.</title>
        <authorList>
            <person name="Zheng Y."/>
            <person name="Wang C.M."/>
            <person name="Sakai Y."/>
            <person name="Abe K."/>
            <person name="Yokota A."/>
            <person name="Yabe S."/>
        </authorList>
    </citation>
    <scope>NUCLEOTIDE SEQUENCE [LARGE SCALE GENOMIC DNA]</scope>
    <source>
        <strain evidence="2 3">W12</strain>
    </source>
</reference>
<dbReference type="Proteomes" id="UP000326912">
    <property type="component" value="Unassembled WGS sequence"/>
</dbReference>
<dbReference type="AlphaFoldDB" id="A0A5J4KVP4"/>
<dbReference type="InterPro" id="IPR012296">
    <property type="entry name" value="Nuclease_put_TT1808"/>
</dbReference>
<dbReference type="CDD" id="cd06260">
    <property type="entry name" value="DUF820-like"/>
    <property type="match status" value="1"/>
</dbReference>
<dbReference type="Pfam" id="PF05685">
    <property type="entry name" value="Uma2"/>
    <property type="match status" value="1"/>
</dbReference>
<organism evidence="2 3">
    <name type="scientific">Dictyobacter vulcani</name>
    <dbReference type="NCBI Taxonomy" id="2607529"/>
    <lineage>
        <taxon>Bacteria</taxon>
        <taxon>Bacillati</taxon>
        <taxon>Chloroflexota</taxon>
        <taxon>Ktedonobacteria</taxon>
        <taxon>Ktedonobacterales</taxon>
        <taxon>Dictyobacteraceae</taxon>
        <taxon>Dictyobacter</taxon>
    </lineage>
</organism>
<evidence type="ECO:0000259" key="1">
    <source>
        <dbReference type="Pfam" id="PF05685"/>
    </source>
</evidence>
<protein>
    <recommendedName>
        <fullName evidence="1">Putative restriction endonuclease domain-containing protein</fullName>
    </recommendedName>
</protein>
<feature type="domain" description="Putative restriction endonuclease" evidence="1">
    <location>
        <begin position="11"/>
        <end position="94"/>
    </location>
</feature>
<dbReference type="InterPro" id="IPR008538">
    <property type="entry name" value="Uma2"/>
</dbReference>
<evidence type="ECO:0000313" key="2">
    <source>
        <dbReference type="EMBL" id="GER91222.1"/>
    </source>
</evidence>
<accession>A0A5J4KVP4</accession>
<gene>
    <name evidence="2" type="ORF">KDW_53840</name>
</gene>